<name>A0A1N5SAZ0_9ARCH</name>
<dbReference type="RefSeq" id="WP_172399365.1">
    <property type="nucleotide sequence ID" value="NZ_LT671858.1"/>
</dbReference>
<organism evidence="4 5">
    <name type="scientific">Cuniculiplasma divulgatum</name>
    <dbReference type="NCBI Taxonomy" id="1673428"/>
    <lineage>
        <taxon>Archaea</taxon>
        <taxon>Methanobacteriati</taxon>
        <taxon>Thermoplasmatota</taxon>
        <taxon>Thermoplasmata</taxon>
        <taxon>Thermoplasmatales</taxon>
        <taxon>Cuniculiplasmataceae</taxon>
        <taxon>Cuniculiplasma</taxon>
    </lineage>
</organism>
<evidence type="ECO:0000256" key="2">
    <source>
        <dbReference type="ARBA" id="ARBA00022840"/>
    </source>
</evidence>
<dbReference type="Proteomes" id="UP000195607">
    <property type="component" value="Chromosome I"/>
</dbReference>
<dbReference type="GO" id="GO:0016887">
    <property type="term" value="F:ATP hydrolysis activity"/>
    <property type="evidence" value="ECO:0007669"/>
    <property type="project" value="InterPro"/>
</dbReference>
<evidence type="ECO:0000259" key="3">
    <source>
        <dbReference type="PROSITE" id="PS50893"/>
    </source>
</evidence>
<protein>
    <submittedName>
        <fullName evidence="4">ABC transporter ATPase</fullName>
    </submittedName>
</protein>
<dbReference type="SMART" id="SM00382">
    <property type="entry name" value="AAA"/>
    <property type="match status" value="1"/>
</dbReference>
<dbReference type="Gene3D" id="3.40.50.300">
    <property type="entry name" value="P-loop containing nucleotide triphosphate hydrolases"/>
    <property type="match status" value="1"/>
</dbReference>
<dbReference type="PANTHER" id="PTHR43850">
    <property type="entry name" value="ABC TRANSPORTER ATP-BINDING PROTEIN MA_4021-RELATED"/>
    <property type="match status" value="1"/>
</dbReference>
<dbReference type="InterPro" id="IPR003439">
    <property type="entry name" value="ABC_transporter-like_ATP-bd"/>
</dbReference>
<dbReference type="GeneID" id="41587456"/>
<dbReference type="InterPro" id="IPR027417">
    <property type="entry name" value="P-loop_NTPase"/>
</dbReference>
<dbReference type="AlphaFoldDB" id="A0A1N5SAZ0"/>
<evidence type="ECO:0000256" key="1">
    <source>
        <dbReference type="ARBA" id="ARBA00022741"/>
    </source>
</evidence>
<gene>
    <name evidence="4" type="ORF">CSP5_0148</name>
</gene>
<accession>A0A1N5SAZ0</accession>
<reference evidence="4 5" key="1">
    <citation type="submission" date="2016-04" db="EMBL/GenBank/DDBJ databases">
        <authorList>
            <person name="Evans L.H."/>
            <person name="Alamgir A."/>
            <person name="Owens N."/>
            <person name="Weber N.D."/>
            <person name="Virtaneva K."/>
            <person name="Barbian K."/>
            <person name="Babar A."/>
            <person name="Rosenke K."/>
        </authorList>
    </citation>
    <scope>NUCLEOTIDE SEQUENCE [LARGE SCALE GENOMIC DNA]</scope>
    <source>
        <strain evidence="5">S5(T) (JCM 30642 \VKM B-2941)</strain>
    </source>
</reference>
<evidence type="ECO:0000313" key="4">
    <source>
        <dbReference type="EMBL" id="SIM33110.1"/>
    </source>
</evidence>
<feature type="domain" description="ABC transporter" evidence="3">
    <location>
        <begin position="2"/>
        <end position="226"/>
    </location>
</feature>
<dbReference type="GO" id="GO:0005524">
    <property type="term" value="F:ATP binding"/>
    <property type="evidence" value="ECO:0007669"/>
    <property type="project" value="UniProtKB-KW"/>
</dbReference>
<dbReference type="SUPFAM" id="SSF52540">
    <property type="entry name" value="P-loop containing nucleoside triphosphate hydrolases"/>
    <property type="match status" value="1"/>
</dbReference>
<sequence>MIEIHNVTASYEGAEKRLALKNISFSIGKEKAVVIGPNGSGKTSVIKLILGILEKTEGEVTVDGVDTNEIHDYLGLSTNLADVYKLMGGTVSDTIGIFAELKNSDPSNALKLIDHFQLGSILRKKLFQLSSGEQKMIGNILAMSFSPSIILLDEPFDNVDQSRRIKLIRLLKEVKSDILLNTHELNLLNYLDGWSLYFILDGQIYGKFNTGMLKELYVSKGDVPGNLGLIESDIGKFSITINGGDVPISSVSNLNSLFDEVSL</sequence>
<proteinExistence type="predicted"/>
<dbReference type="EMBL" id="LT671858">
    <property type="protein sequence ID" value="SIM33110.1"/>
    <property type="molecule type" value="Genomic_DNA"/>
</dbReference>
<keyword evidence="2" id="KW-0067">ATP-binding</keyword>
<dbReference type="PROSITE" id="PS50893">
    <property type="entry name" value="ABC_TRANSPORTER_2"/>
    <property type="match status" value="1"/>
</dbReference>
<dbReference type="Pfam" id="PF00005">
    <property type="entry name" value="ABC_tran"/>
    <property type="match status" value="1"/>
</dbReference>
<dbReference type="PANTHER" id="PTHR43850:SF2">
    <property type="entry name" value="ABC TRANSPORTER ATP-BINDING PROTEIN MA_4021-RELATED"/>
    <property type="match status" value="1"/>
</dbReference>
<evidence type="ECO:0000313" key="5">
    <source>
        <dbReference type="Proteomes" id="UP000195607"/>
    </source>
</evidence>
<dbReference type="InterPro" id="IPR003593">
    <property type="entry name" value="AAA+_ATPase"/>
</dbReference>
<keyword evidence="1" id="KW-0547">Nucleotide-binding</keyword>